<comment type="similarity">
    <text evidence="2">Belongs to the SLC35F solute transporter family.</text>
</comment>
<feature type="transmembrane region" description="Helical" evidence="8">
    <location>
        <begin position="157"/>
        <end position="178"/>
    </location>
</feature>
<evidence type="ECO:0000256" key="1">
    <source>
        <dbReference type="ARBA" id="ARBA00004141"/>
    </source>
</evidence>
<evidence type="ECO:0000256" key="8">
    <source>
        <dbReference type="SAM" id="Phobius"/>
    </source>
</evidence>
<dbReference type="SUPFAM" id="SSF103481">
    <property type="entry name" value="Multidrug resistance efflux transporter EmrE"/>
    <property type="match status" value="1"/>
</dbReference>
<keyword evidence="10" id="KW-1185">Reference proteome</keyword>
<evidence type="ECO:0000256" key="6">
    <source>
        <dbReference type="ARBA" id="ARBA00023136"/>
    </source>
</evidence>
<dbReference type="SUPFAM" id="SSF50985">
    <property type="entry name" value="RCC1/BLIP-II"/>
    <property type="match status" value="2"/>
</dbReference>
<dbReference type="InterPro" id="IPR029071">
    <property type="entry name" value="Ubiquitin-like_domsf"/>
</dbReference>
<reference evidence="9" key="1">
    <citation type="submission" date="2021-02" db="EMBL/GenBank/DDBJ databases">
        <authorList>
            <person name="Dougan E. K."/>
            <person name="Rhodes N."/>
            <person name="Thang M."/>
            <person name="Chan C."/>
        </authorList>
    </citation>
    <scope>NUCLEOTIDE SEQUENCE</scope>
</reference>
<evidence type="ECO:0000256" key="2">
    <source>
        <dbReference type="ARBA" id="ARBA00007863"/>
    </source>
</evidence>
<gene>
    <name evidence="9" type="primary">Slc35f2</name>
    <name evidence="9" type="ORF">SNAT2548_LOCUS15030</name>
</gene>
<dbReference type="InterPro" id="IPR037185">
    <property type="entry name" value="EmrE-like"/>
</dbReference>
<dbReference type="Gene3D" id="2.130.10.30">
    <property type="entry name" value="Regulator of chromosome condensation 1/beta-lactamase-inhibitor protein II"/>
    <property type="match status" value="2"/>
</dbReference>
<feature type="transmembrane region" description="Helical" evidence="8">
    <location>
        <begin position="260"/>
        <end position="278"/>
    </location>
</feature>
<keyword evidence="4 8" id="KW-0812">Transmembrane</keyword>
<sequence length="904" mass="96931">MAPLAPELPEESVENSLENFDSERSDSETSDQSLRGLCASVALRSLVLGQVISIMNTLTGIFSATLADDGISIPTIQSSLNYFLLAPLLLLAYPKIRAEGLRLPWWRYALWALADVEGNYLVVTAYRYTSVASVMLLDGFTGPAVMLLSRLLLGTRYIVGHIVACVVCLCGLSLTVFADSAQRESAPTAWSGDLLVILGTLCYAASNVQQEFLLKNHCSRYEALGMLGLCGSVISCVQAISLEGHIFVEIDWAWKDVACLLGFQACLFGVYMLVSIFLQISDAAVFNMSLLTCDVYSILFSWQVQHKNITWTYAAAFILTISGLIWYYRQKFDSSLGESESVRALRNPGARAESLLCRVLAQYVAKDDLALRSSSLPSSAPWLPMSAVARQGSPGQRQRRRKSDSTYVHLKVVLISGECANFSIRSDAKVSEAKAQAAVALGVVATSLISDTGGCLVDHMTLAEAGVKDGSILAAQLADEVRLYTNRGAFAYINPDGDVLTWGDPEGGGDSRFVQHRFERQVARIFSTDFAFAALLHDGRVLTWGDPLSGGDCSAVETQLVEVTNIVGNRGAFAALRRGGSVVVWGHQAYGADSTAVRDQLHGVVQLCKTGSAFAALRADGHVVTWGNAAAGGDSRYVYDQLQRDVSYLVSNEHAFVAVRRDGTVATWGDPARGGDCSAVASKLKQGIKMICPNSVAFAVVLENNSVVSWGLSSGGGSTRQVQAQLRSKVLKIYATSQAFTALKESGNVISWGLESDGGDILARPEDRGEVDRIFCTDHAFAALSRRDGRVTCWGAKESGGDCSAVASQLHGVFEICGTCQAFAALRHDGSVVAWGNPTRGGDVGSCGPQLQGGVLRLFSNRLAFAAVKRDGSILTWGGRDGGGPLRPPQRQALTRTESGLKVK</sequence>
<name>A0A812NB53_9DINO</name>
<feature type="transmembrane region" description="Helical" evidence="8">
    <location>
        <begin position="285"/>
        <end position="304"/>
    </location>
</feature>
<protein>
    <submittedName>
        <fullName evidence="9">Slc35f2 protein</fullName>
    </submittedName>
</protein>
<evidence type="ECO:0000256" key="7">
    <source>
        <dbReference type="SAM" id="MobiDB-lite"/>
    </source>
</evidence>
<dbReference type="CDD" id="cd17039">
    <property type="entry name" value="Ubl_ubiquitin_like"/>
    <property type="match status" value="1"/>
</dbReference>
<dbReference type="SUPFAM" id="SSF54236">
    <property type="entry name" value="Ubiquitin-like"/>
    <property type="match status" value="1"/>
</dbReference>
<feature type="region of interest" description="Disordered" evidence="7">
    <location>
        <begin position="1"/>
        <end position="31"/>
    </location>
</feature>
<evidence type="ECO:0000313" key="9">
    <source>
        <dbReference type="EMBL" id="CAE7283595.1"/>
    </source>
</evidence>
<evidence type="ECO:0000313" key="10">
    <source>
        <dbReference type="Proteomes" id="UP000604046"/>
    </source>
</evidence>
<dbReference type="AlphaFoldDB" id="A0A812NB53"/>
<comment type="caution">
    <text evidence="9">The sequence shown here is derived from an EMBL/GenBank/DDBJ whole genome shotgun (WGS) entry which is preliminary data.</text>
</comment>
<dbReference type="GO" id="GO:0022857">
    <property type="term" value="F:transmembrane transporter activity"/>
    <property type="evidence" value="ECO:0007669"/>
    <property type="project" value="InterPro"/>
</dbReference>
<keyword evidence="5 8" id="KW-1133">Transmembrane helix</keyword>
<keyword evidence="6 8" id="KW-0472">Membrane</keyword>
<evidence type="ECO:0000256" key="4">
    <source>
        <dbReference type="ARBA" id="ARBA00022692"/>
    </source>
</evidence>
<dbReference type="InterPro" id="IPR009262">
    <property type="entry name" value="SLC35_F1/F2/F6"/>
</dbReference>
<dbReference type="EMBL" id="CAJNDS010001835">
    <property type="protein sequence ID" value="CAE7283595.1"/>
    <property type="molecule type" value="Genomic_DNA"/>
</dbReference>
<dbReference type="InterPro" id="IPR009091">
    <property type="entry name" value="RCC1/BLIP-II"/>
</dbReference>
<proteinExistence type="inferred from homology"/>
<evidence type="ECO:0000256" key="3">
    <source>
        <dbReference type="ARBA" id="ARBA00022448"/>
    </source>
</evidence>
<keyword evidence="3" id="KW-0813">Transport</keyword>
<dbReference type="InterPro" id="IPR052221">
    <property type="entry name" value="SLC35F_Transporter"/>
</dbReference>
<comment type="subcellular location">
    <subcellularLocation>
        <location evidence="1">Membrane</location>
        <topology evidence="1">Multi-pass membrane protein</topology>
    </subcellularLocation>
</comment>
<organism evidence="9 10">
    <name type="scientific">Symbiodinium natans</name>
    <dbReference type="NCBI Taxonomy" id="878477"/>
    <lineage>
        <taxon>Eukaryota</taxon>
        <taxon>Sar</taxon>
        <taxon>Alveolata</taxon>
        <taxon>Dinophyceae</taxon>
        <taxon>Suessiales</taxon>
        <taxon>Symbiodiniaceae</taxon>
        <taxon>Symbiodinium</taxon>
    </lineage>
</organism>
<accession>A0A812NB53</accession>
<feature type="transmembrane region" description="Helical" evidence="8">
    <location>
        <begin position="310"/>
        <end position="328"/>
    </location>
</feature>
<dbReference type="OrthoDB" id="420048at2759"/>
<evidence type="ECO:0000256" key="5">
    <source>
        <dbReference type="ARBA" id="ARBA00022989"/>
    </source>
</evidence>
<dbReference type="PANTHER" id="PTHR14233">
    <property type="entry name" value="DUF914-RELATED"/>
    <property type="match status" value="1"/>
</dbReference>
<dbReference type="Pfam" id="PF06027">
    <property type="entry name" value="SLC35F"/>
    <property type="match status" value="1"/>
</dbReference>
<dbReference type="Proteomes" id="UP000604046">
    <property type="component" value="Unassembled WGS sequence"/>
</dbReference>
<dbReference type="GO" id="GO:0016020">
    <property type="term" value="C:membrane"/>
    <property type="evidence" value="ECO:0007669"/>
    <property type="project" value="UniProtKB-SubCell"/>
</dbReference>
<dbReference type="PANTHER" id="PTHR14233:SF4">
    <property type="entry name" value="SOLUTE CARRIER FAMILY 35 MEMBER F2"/>
    <property type="match status" value="1"/>
</dbReference>
<feature type="region of interest" description="Disordered" evidence="7">
    <location>
        <begin position="878"/>
        <end position="904"/>
    </location>
</feature>